<dbReference type="OrthoDB" id="29460at2759"/>
<dbReference type="InterPro" id="IPR044865">
    <property type="entry name" value="MRH_dom"/>
</dbReference>
<evidence type="ECO:0000256" key="13">
    <source>
        <dbReference type="ARBA" id="ARBA00023034"/>
    </source>
</evidence>
<evidence type="ECO:0000256" key="8">
    <source>
        <dbReference type="ARBA" id="ARBA00022692"/>
    </source>
</evidence>
<evidence type="ECO:0000256" key="3">
    <source>
        <dbReference type="ARBA" id="ARBA00004472"/>
    </source>
</evidence>
<name>A0A6A6Q1F7_9PEZI</name>
<keyword evidence="10" id="KW-0653">Protein transport</keyword>
<dbReference type="EMBL" id="MU001633">
    <property type="protein sequence ID" value="KAF2485513.1"/>
    <property type="molecule type" value="Genomic_DNA"/>
</dbReference>
<keyword evidence="13" id="KW-0333">Golgi apparatus</keyword>
<evidence type="ECO:0000256" key="11">
    <source>
        <dbReference type="ARBA" id="ARBA00022989"/>
    </source>
</evidence>
<dbReference type="PROSITE" id="PS51914">
    <property type="entry name" value="MRH"/>
    <property type="match status" value="1"/>
</dbReference>
<proteinExistence type="inferred from homology"/>
<evidence type="ECO:0000259" key="21">
    <source>
        <dbReference type="PROSITE" id="PS51914"/>
    </source>
</evidence>
<dbReference type="GO" id="GO:0006914">
    <property type="term" value="P:autophagy"/>
    <property type="evidence" value="ECO:0007669"/>
    <property type="project" value="UniProtKB-KW"/>
</dbReference>
<evidence type="ECO:0000256" key="5">
    <source>
        <dbReference type="ARBA" id="ARBA00005363"/>
    </source>
</evidence>
<evidence type="ECO:0000256" key="4">
    <source>
        <dbReference type="ARBA" id="ARBA00004614"/>
    </source>
</evidence>
<keyword evidence="12" id="KW-0072">Autophagy</keyword>
<dbReference type="PANTHER" id="PTHR15071:SF13">
    <property type="entry name" value="AUTOPHAGY-RELATED PROTEIN 27"/>
    <property type="match status" value="1"/>
</dbReference>
<accession>A0A6A6Q1F7</accession>
<evidence type="ECO:0000256" key="2">
    <source>
        <dbReference type="ARBA" id="ARBA00004358"/>
    </source>
</evidence>
<evidence type="ECO:0000256" key="19">
    <source>
        <dbReference type="SAM" id="Phobius"/>
    </source>
</evidence>
<sequence length="326" mass="36147">MRSSFIPLLLPVAISALTFDCEQIRDDGQSFNLKSLGGPKTVHDQEWLPSPPTIKNTTFTIDICKPLKDDAKKGEKCPSGSRVCAKKWNYRGSDAPYLDTVVPIAGEYTTSHGANRGLDPKFTRLKGSAGNSDEREGILVELHGGKYPDDSTGVTQKAIIEFLCDKDVTGNEGFEDEKSVVDATQYQGMQKRADDDDDGKPELPDLDKGKSLEFRSYKLEDETQVLRLRWRSKYACEGMANSGGGSSDKTKGWGFFTWFIIIVFLLAAAYIIFGSWLNYNRYGARGWDLIPHGDTLRDIPYIVKDWTAGIADKLKGQNSRGGYSAV</sequence>
<keyword evidence="9 20" id="KW-0732">Signal</keyword>
<keyword evidence="7" id="KW-0813">Transport</keyword>
<dbReference type="Pfam" id="PF09451">
    <property type="entry name" value="ATG27"/>
    <property type="match status" value="1"/>
</dbReference>
<dbReference type="GeneID" id="54474036"/>
<dbReference type="GO" id="GO:0030659">
    <property type="term" value="C:cytoplasmic vesicle membrane"/>
    <property type="evidence" value="ECO:0007669"/>
    <property type="project" value="UniProtKB-SubCell"/>
</dbReference>
<keyword evidence="17" id="KW-0968">Cytoplasmic vesicle</keyword>
<keyword evidence="11 19" id="KW-1133">Transmembrane helix</keyword>
<evidence type="ECO:0000256" key="15">
    <source>
        <dbReference type="ARBA" id="ARBA00023136"/>
    </source>
</evidence>
<comment type="subcellular location">
    <subcellularLocation>
        <location evidence="2">Cytoplasmic vesicle membrane</location>
        <topology evidence="2">Single-pass type I membrane protein</topology>
    </subcellularLocation>
    <subcellularLocation>
        <location evidence="4">Golgi apparatus membrane</location>
        <topology evidence="4">Single-pass type I membrane protein</topology>
    </subcellularLocation>
    <subcellularLocation>
        <location evidence="1">Mitochondrion membrane</location>
        <topology evidence="1">Single-pass membrane protein</topology>
    </subcellularLocation>
    <subcellularLocation>
        <location evidence="3">Preautophagosomal structure membrane</location>
        <topology evidence="3">Single-pass type I membrane protein</topology>
    </subcellularLocation>
</comment>
<dbReference type="RefSeq" id="XP_033592082.1">
    <property type="nucleotide sequence ID" value="XM_033733034.1"/>
</dbReference>
<keyword evidence="14" id="KW-0496">Mitochondrion</keyword>
<dbReference type="InterPro" id="IPR009011">
    <property type="entry name" value="Man6P_isomerase_rcpt-bd_dom_sf"/>
</dbReference>
<dbReference type="GO" id="GO:0034045">
    <property type="term" value="C:phagophore assembly site membrane"/>
    <property type="evidence" value="ECO:0007669"/>
    <property type="project" value="UniProtKB-SubCell"/>
</dbReference>
<evidence type="ECO:0000256" key="6">
    <source>
        <dbReference type="ARBA" id="ARBA00013776"/>
    </source>
</evidence>
<feature type="chain" id="PRO_5025517914" description="Autophagy-related protein 27" evidence="20">
    <location>
        <begin position="17"/>
        <end position="326"/>
    </location>
</feature>
<evidence type="ECO:0000256" key="14">
    <source>
        <dbReference type="ARBA" id="ARBA00023128"/>
    </source>
</evidence>
<organism evidence="22 23">
    <name type="scientific">Neohortaea acidophila</name>
    <dbReference type="NCBI Taxonomy" id="245834"/>
    <lineage>
        <taxon>Eukaryota</taxon>
        <taxon>Fungi</taxon>
        <taxon>Dikarya</taxon>
        <taxon>Ascomycota</taxon>
        <taxon>Pezizomycotina</taxon>
        <taxon>Dothideomycetes</taxon>
        <taxon>Dothideomycetidae</taxon>
        <taxon>Mycosphaerellales</taxon>
        <taxon>Teratosphaeriaceae</taxon>
        <taxon>Neohortaea</taxon>
    </lineage>
</organism>
<dbReference type="PANTHER" id="PTHR15071">
    <property type="entry name" value="MANNOSE-6-PHOSPHATE RECEPTOR FAMILY MEMBER"/>
    <property type="match status" value="1"/>
</dbReference>
<evidence type="ECO:0000256" key="18">
    <source>
        <dbReference type="SAM" id="MobiDB-lite"/>
    </source>
</evidence>
<evidence type="ECO:0000256" key="17">
    <source>
        <dbReference type="ARBA" id="ARBA00023329"/>
    </source>
</evidence>
<reference evidence="22" key="1">
    <citation type="journal article" date="2020" name="Stud. Mycol.">
        <title>101 Dothideomycetes genomes: a test case for predicting lifestyles and emergence of pathogens.</title>
        <authorList>
            <person name="Haridas S."/>
            <person name="Albert R."/>
            <person name="Binder M."/>
            <person name="Bloem J."/>
            <person name="Labutti K."/>
            <person name="Salamov A."/>
            <person name="Andreopoulos B."/>
            <person name="Baker S."/>
            <person name="Barry K."/>
            <person name="Bills G."/>
            <person name="Bluhm B."/>
            <person name="Cannon C."/>
            <person name="Castanera R."/>
            <person name="Culley D."/>
            <person name="Daum C."/>
            <person name="Ezra D."/>
            <person name="Gonzalez J."/>
            <person name="Henrissat B."/>
            <person name="Kuo A."/>
            <person name="Liang C."/>
            <person name="Lipzen A."/>
            <person name="Lutzoni F."/>
            <person name="Magnuson J."/>
            <person name="Mondo S."/>
            <person name="Nolan M."/>
            <person name="Ohm R."/>
            <person name="Pangilinan J."/>
            <person name="Park H.-J."/>
            <person name="Ramirez L."/>
            <person name="Alfaro M."/>
            <person name="Sun H."/>
            <person name="Tritt A."/>
            <person name="Yoshinaga Y."/>
            <person name="Zwiers L.-H."/>
            <person name="Turgeon B."/>
            <person name="Goodwin S."/>
            <person name="Spatafora J."/>
            <person name="Crous P."/>
            <person name="Grigoriev I."/>
        </authorList>
    </citation>
    <scope>NUCLEOTIDE SEQUENCE</scope>
    <source>
        <strain evidence="22">CBS 113389</strain>
    </source>
</reference>
<evidence type="ECO:0000256" key="10">
    <source>
        <dbReference type="ARBA" id="ARBA00022927"/>
    </source>
</evidence>
<evidence type="ECO:0000256" key="1">
    <source>
        <dbReference type="ARBA" id="ARBA00004304"/>
    </source>
</evidence>
<keyword evidence="16" id="KW-1015">Disulfide bond</keyword>
<evidence type="ECO:0000256" key="20">
    <source>
        <dbReference type="SAM" id="SignalP"/>
    </source>
</evidence>
<dbReference type="GO" id="GO:0000139">
    <property type="term" value="C:Golgi membrane"/>
    <property type="evidence" value="ECO:0007669"/>
    <property type="project" value="UniProtKB-SubCell"/>
</dbReference>
<dbReference type="Proteomes" id="UP000799767">
    <property type="component" value="Unassembled WGS sequence"/>
</dbReference>
<dbReference type="Gene3D" id="2.70.130.10">
    <property type="entry name" value="Mannose-6-phosphate receptor binding domain"/>
    <property type="match status" value="1"/>
</dbReference>
<keyword evidence="8 19" id="KW-0812">Transmembrane</keyword>
<protein>
    <recommendedName>
        <fullName evidence="6">Autophagy-related protein 27</fullName>
    </recommendedName>
</protein>
<feature type="signal peptide" evidence="20">
    <location>
        <begin position="1"/>
        <end position="16"/>
    </location>
</feature>
<feature type="transmembrane region" description="Helical" evidence="19">
    <location>
        <begin position="255"/>
        <end position="277"/>
    </location>
</feature>
<keyword evidence="23" id="KW-1185">Reference proteome</keyword>
<feature type="domain" description="MRH" evidence="21">
    <location>
        <begin position="19"/>
        <end position="238"/>
    </location>
</feature>
<comment type="similarity">
    <text evidence="5">Belongs to the ATG27 family.</text>
</comment>
<evidence type="ECO:0000256" key="16">
    <source>
        <dbReference type="ARBA" id="ARBA00023157"/>
    </source>
</evidence>
<evidence type="ECO:0000313" key="22">
    <source>
        <dbReference type="EMBL" id="KAF2485513.1"/>
    </source>
</evidence>
<dbReference type="GO" id="GO:0015031">
    <property type="term" value="P:protein transport"/>
    <property type="evidence" value="ECO:0007669"/>
    <property type="project" value="UniProtKB-KW"/>
</dbReference>
<keyword evidence="15 19" id="KW-0472">Membrane</keyword>
<dbReference type="InterPro" id="IPR018939">
    <property type="entry name" value="Autophagy-rel_prot_27"/>
</dbReference>
<dbReference type="AlphaFoldDB" id="A0A6A6Q1F7"/>
<evidence type="ECO:0000256" key="7">
    <source>
        <dbReference type="ARBA" id="ARBA00022448"/>
    </source>
</evidence>
<dbReference type="GO" id="GO:0031966">
    <property type="term" value="C:mitochondrial membrane"/>
    <property type="evidence" value="ECO:0007669"/>
    <property type="project" value="UniProtKB-SubCell"/>
</dbReference>
<feature type="region of interest" description="Disordered" evidence="18">
    <location>
        <begin position="189"/>
        <end position="208"/>
    </location>
</feature>
<gene>
    <name evidence="22" type="ORF">BDY17DRAFT_293762</name>
</gene>
<evidence type="ECO:0000313" key="23">
    <source>
        <dbReference type="Proteomes" id="UP000799767"/>
    </source>
</evidence>
<evidence type="ECO:0000256" key="9">
    <source>
        <dbReference type="ARBA" id="ARBA00022729"/>
    </source>
</evidence>
<evidence type="ECO:0000256" key="12">
    <source>
        <dbReference type="ARBA" id="ARBA00023006"/>
    </source>
</evidence>
<dbReference type="SUPFAM" id="SSF50911">
    <property type="entry name" value="Mannose 6-phosphate receptor domain"/>
    <property type="match status" value="1"/>
</dbReference>